<keyword evidence="2" id="KW-1185">Reference proteome</keyword>
<reference evidence="1 2" key="1">
    <citation type="submission" date="2023-09" db="EMBL/GenBank/DDBJ databases">
        <authorList>
            <person name="Wang M."/>
        </authorList>
    </citation>
    <scope>NUCLEOTIDE SEQUENCE [LARGE SCALE GENOMIC DNA]</scope>
    <source>
        <strain evidence="1">GT-2023</strain>
        <tissue evidence="1">Liver</tissue>
    </source>
</reference>
<sequence>MCHSLQLCASKAVSVLPRNVEYMVSQTYSWFSNVTQRLQKYAELYKTINVGENPLKILQLSDTRWLAISECINRILSQHEELKLHFQLTKDSERSYAVELLYQMYSDNTNLIYLKFLQPIVSELNRLNKIFQLDKPKLLTELLTFYRSLLERIGLPKTCQSWQDIMEFNLSDENLLPLDAVDFGVQFRIALLEAKEISDQAQKDLKCRCREYMLELSKEIRKRLPDNIKQLEALKFLSPIHALSPSKPRIDELPFFNLFKGDLGKAEQQWRVIHTLE</sequence>
<name>A0ABR3LFY0_9TELE</name>
<dbReference type="EMBL" id="JAYMGO010000022">
    <property type="protein sequence ID" value="KAL1250587.1"/>
    <property type="molecule type" value="Genomic_DNA"/>
</dbReference>
<protein>
    <submittedName>
        <fullName evidence="1">Uncharacterized protein</fullName>
    </submittedName>
</protein>
<gene>
    <name evidence="1" type="ORF">QQF64_018383</name>
</gene>
<evidence type="ECO:0000313" key="2">
    <source>
        <dbReference type="Proteomes" id="UP001558613"/>
    </source>
</evidence>
<comment type="caution">
    <text evidence="1">The sequence shown here is derived from an EMBL/GenBank/DDBJ whole genome shotgun (WGS) entry which is preliminary data.</text>
</comment>
<organism evidence="1 2">
    <name type="scientific">Cirrhinus molitorella</name>
    <name type="common">mud carp</name>
    <dbReference type="NCBI Taxonomy" id="172907"/>
    <lineage>
        <taxon>Eukaryota</taxon>
        <taxon>Metazoa</taxon>
        <taxon>Chordata</taxon>
        <taxon>Craniata</taxon>
        <taxon>Vertebrata</taxon>
        <taxon>Euteleostomi</taxon>
        <taxon>Actinopterygii</taxon>
        <taxon>Neopterygii</taxon>
        <taxon>Teleostei</taxon>
        <taxon>Ostariophysi</taxon>
        <taxon>Cypriniformes</taxon>
        <taxon>Cyprinidae</taxon>
        <taxon>Labeoninae</taxon>
        <taxon>Labeonini</taxon>
        <taxon>Cirrhinus</taxon>
    </lineage>
</organism>
<dbReference type="PANTHER" id="PTHR37162">
    <property type="entry name" value="HAT FAMILY DIMERISATION DOMAINCONTAINING PROTEIN-RELATED"/>
    <property type="match status" value="1"/>
</dbReference>
<evidence type="ECO:0000313" key="1">
    <source>
        <dbReference type="EMBL" id="KAL1250587.1"/>
    </source>
</evidence>
<accession>A0ABR3LFY0</accession>
<dbReference type="PANTHER" id="PTHR37162:SF1">
    <property type="entry name" value="BED-TYPE DOMAIN-CONTAINING PROTEIN"/>
    <property type="match status" value="1"/>
</dbReference>
<dbReference type="Proteomes" id="UP001558613">
    <property type="component" value="Unassembled WGS sequence"/>
</dbReference>
<proteinExistence type="predicted"/>